<proteinExistence type="predicted"/>
<evidence type="ECO:0000313" key="2">
    <source>
        <dbReference type="Proteomes" id="UP000694044"/>
    </source>
</evidence>
<gene>
    <name evidence="1" type="ORF">PHYPSEUDO_011859</name>
</gene>
<reference evidence="1" key="1">
    <citation type="submission" date="2021-02" db="EMBL/GenBank/DDBJ databases">
        <authorList>
            <person name="Palmer J.M."/>
        </authorList>
    </citation>
    <scope>NUCLEOTIDE SEQUENCE</scope>
    <source>
        <strain evidence="1">SCRP734</strain>
    </source>
</reference>
<accession>A0A8T1VB52</accession>
<evidence type="ECO:0000313" key="1">
    <source>
        <dbReference type="EMBL" id="KAG7377329.1"/>
    </source>
</evidence>
<comment type="caution">
    <text evidence="1">The sequence shown here is derived from an EMBL/GenBank/DDBJ whole genome shotgun (WGS) entry which is preliminary data.</text>
</comment>
<sequence>MLQVGLTTLNYHNITLDNPVTWTCNTLKACDNWTHAQSIYWWNLPDGCFVKFYEIGNCIGGGKYQFVSDHGQTSGAFKFQPSKAIRSVMVGKHSNYARRSDYTPAVCHGESTITVHASK</sequence>
<name>A0A8T1VB52_9STRA</name>
<keyword evidence="2" id="KW-1185">Reference proteome</keyword>
<protein>
    <submittedName>
        <fullName evidence="1">Uncharacterized protein</fullName>
    </submittedName>
</protein>
<dbReference type="EMBL" id="JAGDFM010000544">
    <property type="protein sequence ID" value="KAG7377329.1"/>
    <property type="molecule type" value="Genomic_DNA"/>
</dbReference>
<organism evidence="1 2">
    <name type="scientific">Phytophthora pseudosyringae</name>
    <dbReference type="NCBI Taxonomy" id="221518"/>
    <lineage>
        <taxon>Eukaryota</taxon>
        <taxon>Sar</taxon>
        <taxon>Stramenopiles</taxon>
        <taxon>Oomycota</taxon>
        <taxon>Peronosporomycetes</taxon>
        <taxon>Peronosporales</taxon>
        <taxon>Peronosporaceae</taxon>
        <taxon>Phytophthora</taxon>
    </lineage>
</organism>
<dbReference type="AlphaFoldDB" id="A0A8T1VB52"/>
<dbReference type="Proteomes" id="UP000694044">
    <property type="component" value="Unassembled WGS sequence"/>
</dbReference>